<evidence type="ECO:0000313" key="2">
    <source>
        <dbReference type="Proteomes" id="UP000245728"/>
    </source>
</evidence>
<dbReference type="InterPro" id="IPR014987">
    <property type="entry name" value="UPF_YfcL"/>
</dbReference>
<gene>
    <name evidence="1" type="ORF">HMF8227_01962</name>
</gene>
<evidence type="ECO:0008006" key="3">
    <source>
        <dbReference type="Google" id="ProtNLM"/>
    </source>
</evidence>
<dbReference type="RefSeq" id="WP_162558567.1">
    <property type="nucleotide sequence ID" value="NZ_CP029347.1"/>
</dbReference>
<dbReference type="EMBL" id="CP029347">
    <property type="protein sequence ID" value="AWL12432.1"/>
    <property type="molecule type" value="Genomic_DNA"/>
</dbReference>
<reference evidence="1 2" key="1">
    <citation type="submission" date="2018-05" db="EMBL/GenBank/DDBJ databases">
        <title>Salinimonas sp. HMF8227 Genome sequencing and assembly.</title>
        <authorList>
            <person name="Kang H."/>
            <person name="Kang J."/>
            <person name="Cha I."/>
            <person name="Kim H."/>
            <person name="Joh K."/>
        </authorList>
    </citation>
    <scope>NUCLEOTIDE SEQUENCE [LARGE SCALE GENOMIC DNA]</scope>
    <source>
        <strain evidence="1 2">HMF8227</strain>
    </source>
</reference>
<dbReference type="KEGG" id="salh:HMF8227_01962"/>
<organism evidence="1 2">
    <name type="scientific">Saliniradius amylolyticus</name>
    <dbReference type="NCBI Taxonomy" id="2183582"/>
    <lineage>
        <taxon>Bacteria</taxon>
        <taxon>Pseudomonadati</taxon>
        <taxon>Pseudomonadota</taxon>
        <taxon>Gammaproteobacteria</taxon>
        <taxon>Alteromonadales</taxon>
        <taxon>Alteromonadaceae</taxon>
        <taxon>Saliniradius</taxon>
    </lineage>
</organism>
<keyword evidence="2" id="KW-1185">Reference proteome</keyword>
<sequence>MSQQRFERFIEHVEAEYEHTLEQGSEQELFVASYLNGHFDLKVAEALNAQDYSLDNLNQAMQSSLDAAFAEKELEDRDAQQVAERWQRLTQFDN</sequence>
<name>A0A2S2E4J3_9ALTE</name>
<dbReference type="Pfam" id="PF08891">
    <property type="entry name" value="YfcL"/>
    <property type="match status" value="1"/>
</dbReference>
<accession>A0A2S2E4J3</accession>
<dbReference type="Proteomes" id="UP000245728">
    <property type="component" value="Chromosome"/>
</dbReference>
<proteinExistence type="predicted"/>
<dbReference type="AlphaFoldDB" id="A0A2S2E4J3"/>
<evidence type="ECO:0000313" key="1">
    <source>
        <dbReference type="EMBL" id="AWL12432.1"/>
    </source>
</evidence>
<protein>
    <recommendedName>
        <fullName evidence="3">YfcL protein</fullName>
    </recommendedName>
</protein>